<dbReference type="STRING" id="1121942.SAMN02745148_01352"/>
<reference evidence="2 3" key="1">
    <citation type="submission" date="2016-11" db="EMBL/GenBank/DDBJ databases">
        <authorList>
            <person name="Jaros S."/>
            <person name="Januszkiewicz K."/>
            <person name="Wedrychowicz H."/>
        </authorList>
    </citation>
    <scope>NUCLEOTIDE SEQUENCE [LARGE SCALE GENOMIC DNA]</scope>
    <source>
        <strain evidence="2 3">DSM 19980</strain>
    </source>
</reference>
<feature type="transmembrane region" description="Helical" evidence="1">
    <location>
        <begin position="31"/>
        <end position="56"/>
    </location>
</feature>
<protein>
    <recommendedName>
        <fullName evidence="4">DUF2970 domain-containing protein</fullName>
    </recommendedName>
</protein>
<dbReference type="InterPro" id="IPR021344">
    <property type="entry name" value="DUF2970"/>
</dbReference>
<evidence type="ECO:0008006" key="4">
    <source>
        <dbReference type="Google" id="ProtNLM"/>
    </source>
</evidence>
<dbReference type="EMBL" id="FQUJ01000005">
    <property type="protein sequence ID" value="SHE89320.1"/>
    <property type="molecule type" value="Genomic_DNA"/>
</dbReference>
<name>A0A1M4X723_9GAMM</name>
<keyword evidence="1" id="KW-1133">Transmembrane helix</keyword>
<sequence>MWEVVKSVLSAFFGVQREQRRRRDFEQGKPGTFIVVGIVLAMLMVIVVMAIAIMAAG</sequence>
<accession>A0A1M4X723</accession>
<dbReference type="RefSeq" id="WP_072821058.1">
    <property type="nucleotide sequence ID" value="NZ_FQUJ01000005.1"/>
</dbReference>
<keyword evidence="1" id="KW-0472">Membrane</keyword>
<keyword evidence="1" id="KW-0812">Transmembrane</keyword>
<gene>
    <name evidence="2" type="ORF">SAMN02745148_01352</name>
</gene>
<proteinExistence type="predicted"/>
<evidence type="ECO:0000313" key="3">
    <source>
        <dbReference type="Proteomes" id="UP000184346"/>
    </source>
</evidence>
<dbReference type="Pfam" id="PF11174">
    <property type="entry name" value="DUF2970"/>
    <property type="match status" value="1"/>
</dbReference>
<dbReference type="Proteomes" id="UP000184346">
    <property type="component" value="Unassembled WGS sequence"/>
</dbReference>
<dbReference type="AlphaFoldDB" id="A0A1M4X723"/>
<evidence type="ECO:0000313" key="2">
    <source>
        <dbReference type="EMBL" id="SHE89320.1"/>
    </source>
</evidence>
<keyword evidence="3" id="KW-1185">Reference proteome</keyword>
<evidence type="ECO:0000256" key="1">
    <source>
        <dbReference type="SAM" id="Phobius"/>
    </source>
</evidence>
<organism evidence="2 3">
    <name type="scientific">Modicisalibacter ilicicola DSM 19980</name>
    <dbReference type="NCBI Taxonomy" id="1121942"/>
    <lineage>
        <taxon>Bacteria</taxon>
        <taxon>Pseudomonadati</taxon>
        <taxon>Pseudomonadota</taxon>
        <taxon>Gammaproteobacteria</taxon>
        <taxon>Oceanospirillales</taxon>
        <taxon>Halomonadaceae</taxon>
        <taxon>Modicisalibacter</taxon>
    </lineage>
</organism>